<sequence length="57" mass="6725">MRSQKSPTQKAIDHLIFQPTKRSRSKTKPTPAASEVITFDYSYLLLKAKWDRMRKSR</sequence>
<feature type="region of interest" description="Disordered" evidence="3">
    <location>
        <begin position="1"/>
        <end position="31"/>
    </location>
</feature>
<comment type="similarity">
    <text evidence="1">Belongs to the ninE family.</text>
</comment>
<accession>A0A4Y1NRP4</accession>
<organism evidence="4 5">
    <name type="scientific">Erwinia phage vB_EhrS_49</name>
    <dbReference type="NCBI Taxonomy" id="2283026"/>
    <lineage>
        <taxon>Viruses</taxon>
        <taxon>Duplodnaviria</taxon>
        <taxon>Heunggongvirae</taxon>
        <taxon>Uroviricota</taxon>
        <taxon>Caudoviricetes</taxon>
        <taxon>Feofaniavirus</taxon>
        <taxon>Feofaniavirus Eho49</taxon>
    </lineage>
</organism>
<evidence type="ECO:0000313" key="5">
    <source>
        <dbReference type="Proteomes" id="UP000305361"/>
    </source>
</evidence>
<evidence type="ECO:0000256" key="1">
    <source>
        <dbReference type="ARBA" id="ARBA00007314"/>
    </source>
</evidence>
<keyword evidence="5" id="KW-1185">Reference proteome</keyword>
<dbReference type="InterPro" id="IPR007986">
    <property type="entry name" value="NINE"/>
</dbReference>
<evidence type="ECO:0000313" key="4">
    <source>
        <dbReference type="EMBL" id="AXH43511.1"/>
    </source>
</evidence>
<proteinExistence type="inferred from homology"/>
<evidence type="ECO:0000256" key="3">
    <source>
        <dbReference type="SAM" id="MobiDB-lite"/>
    </source>
</evidence>
<reference evidence="4 5" key="1">
    <citation type="journal article" date="2019" name="J. Basic Microbiol.">
        <title>Complete genome sequence analysis of temperate Erwinia bacteriophages 49 and 59.</title>
        <authorList>
            <person name="Zlatohurska M."/>
            <person name="Gorb T."/>
            <person name="Romaniuk L."/>
            <person name="Korol N."/>
            <person name="Faidiuk Y."/>
            <person name="Kropinski A.M."/>
            <person name="Kushkina A."/>
            <person name="Tovkach F."/>
        </authorList>
    </citation>
    <scope>NUCLEOTIDE SEQUENCE [LARGE SCALE GENOMIC DNA]</scope>
</reference>
<dbReference type="EMBL" id="MH443100">
    <property type="protein sequence ID" value="AXH43511.1"/>
    <property type="molecule type" value="Genomic_DNA"/>
</dbReference>
<name>A0A4Y1NRP4_9CAUD</name>
<gene>
    <name evidence="4" type="ORF">MZUP3_670</name>
</gene>
<dbReference type="Proteomes" id="UP000305361">
    <property type="component" value="Segment"/>
</dbReference>
<dbReference type="Pfam" id="PF05322">
    <property type="entry name" value="NinE"/>
    <property type="match status" value="1"/>
</dbReference>
<protein>
    <recommendedName>
        <fullName evidence="2">Protein ninE</fullName>
    </recommendedName>
</protein>
<evidence type="ECO:0000256" key="2">
    <source>
        <dbReference type="ARBA" id="ARBA00021640"/>
    </source>
</evidence>